<dbReference type="InterPro" id="IPR007110">
    <property type="entry name" value="Ig-like_dom"/>
</dbReference>
<keyword evidence="5" id="KW-0675">Receptor</keyword>
<dbReference type="SUPFAM" id="SSF48726">
    <property type="entry name" value="Immunoglobulin"/>
    <property type="match status" value="1"/>
</dbReference>
<dbReference type="PANTHER" id="PTHR14334:SF1">
    <property type="entry name" value="B-CELL ANTIGEN RECEPTOR COMPLEX-ASSOCIATED PROTEIN ALPHA CHAIN"/>
    <property type="match status" value="1"/>
</dbReference>
<dbReference type="OrthoDB" id="8915525at2759"/>
<proteinExistence type="predicted"/>
<dbReference type="InParanoid" id="A0A6P7K3B0"/>
<accession>A0A6P7K3B0</accession>
<dbReference type="GO" id="GO:0030183">
    <property type="term" value="P:B cell differentiation"/>
    <property type="evidence" value="ECO:0007669"/>
    <property type="project" value="TreeGrafter"/>
</dbReference>
<gene>
    <name evidence="5" type="primary">cd79a</name>
</gene>
<dbReference type="GO" id="GO:0019815">
    <property type="term" value="C:B cell receptor complex"/>
    <property type="evidence" value="ECO:0007669"/>
    <property type="project" value="TreeGrafter"/>
</dbReference>
<dbReference type="PANTHER" id="PTHR14334">
    <property type="entry name" value="B-CELL ANTIGEN RECEPTOR COMPLEX-ASSOCIATED PROTEIN"/>
    <property type="match status" value="1"/>
</dbReference>
<dbReference type="SMART" id="SM00409">
    <property type="entry name" value="IG"/>
    <property type="match status" value="1"/>
</dbReference>
<dbReference type="GeneID" id="114449046"/>
<dbReference type="RefSeq" id="XP_028282181.1">
    <property type="nucleotide sequence ID" value="XM_028426380.1"/>
</dbReference>
<evidence type="ECO:0000313" key="5">
    <source>
        <dbReference type="RefSeq" id="XP_028282181.1"/>
    </source>
</evidence>
<dbReference type="CTD" id="973"/>
<organism evidence="4 5">
    <name type="scientific">Parambassis ranga</name>
    <name type="common">Indian glassy fish</name>
    <dbReference type="NCBI Taxonomy" id="210632"/>
    <lineage>
        <taxon>Eukaryota</taxon>
        <taxon>Metazoa</taxon>
        <taxon>Chordata</taxon>
        <taxon>Craniata</taxon>
        <taxon>Vertebrata</taxon>
        <taxon>Euteleostomi</taxon>
        <taxon>Actinopterygii</taxon>
        <taxon>Neopterygii</taxon>
        <taxon>Teleostei</taxon>
        <taxon>Neoteleostei</taxon>
        <taxon>Acanthomorphata</taxon>
        <taxon>Ovalentaria</taxon>
        <taxon>Ambassidae</taxon>
        <taxon>Parambassis</taxon>
    </lineage>
</organism>
<reference evidence="5" key="1">
    <citation type="submission" date="2025-08" db="UniProtKB">
        <authorList>
            <consortium name="RefSeq"/>
        </authorList>
    </citation>
    <scope>IDENTIFICATION</scope>
</reference>
<dbReference type="InterPro" id="IPR036179">
    <property type="entry name" value="Ig-like_dom_sf"/>
</dbReference>
<feature type="signal peptide" evidence="2">
    <location>
        <begin position="1"/>
        <end position="18"/>
    </location>
</feature>
<dbReference type="Gene3D" id="2.60.40.10">
    <property type="entry name" value="Immunoglobulins"/>
    <property type="match status" value="1"/>
</dbReference>
<dbReference type="InterPro" id="IPR003599">
    <property type="entry name" value="Ig_sub"/>
</dbReference>
<dbReference type="Proteomes" id="UP000515145">
    <property type="component" value="Chromosome 16"/>
</dbReference>
<dbReference type="PROSITE" id="PS50835">
    <property type="entry name" value="IG_LIKE"/>
    <property type="match status" value="1"/>
</dbReference>
<dbReference type="AlphaFoldDB" id="A0A6P7K3B0"/>
<evidence type="ECO:0000259" key="3">
    <source>
        <dbReference type="PROSITE" id="PS50835"/>
    </source>
</evidence>
<dbReference type="GO" id="GO:0050853">
    <property type="term" value="P:B cell receptor signaling pathway"/>
    <property type="evidence" value="ECO:0007669"/>
    <property type="project" value="TreeGrafter"/>
</dbReference>
<dbReference type="InterPro" id="IPR013783">
    <property type="entry name" value="Ig-like_fold"/>
</dbReference>
<evidence type="ECO:0000313" key="4">
    <source>
        <dbReference type="Proteomes" id="UP000515145"/>
    </source>
</evidence>
<evidence type="ECO:0000256" key="1">
    <source>
        <dbReference type="ARBA" id="ARBA00023319"/>
    </source>
</evidence>
<sequence length="214" mass="24404">MEIPIIFILCCLAGISQGVVLKADRPFLRVQLSNPAKLYCCYSEGDEVTPTWTRNDGFNHSINMDRVTMNTSQSGDERCGILTFQPVQLNDTGMYWCTLSGNENTHGTYLQVYQPMKKTINLSESTKNNILTAEGVLLLLCVLLPSFTLLLKSKRLHNLEKKKMKREEENIYQGLNLDECCTTYDQIERSQAHGPYQDVGNIMEEREDIQLEKP</sequence>
<dbReference type="GO" id="GO:0009897">
    <property type="term" value="C:external side of plasma membrane"/>
    <property type="evidence" value="ECO:0007669"/>
    <property type="project" value="TreeGrafter"/>
</dbReference>
<keyword evidence="2" id="KW-0732">Signal</keyword>
<protein>
    <submittedName>
        <fullName evidence="5">B-cell antigen receptor complex-associated protein alpha chain</fullName>
    </submittedName>
</protein>
<evidence type="ECO:0000256" key="2">
    <source>
        <dbReference type="SAM" id="SignalP"/>
    </source>
</evidence>
<feature type="chain" id="PRO_5028174923" evidence="2">
    <location>
        <begin position="19"/>
        <end position="214"/>
    </location>
</feature>
<keyword evidence="4" id="KW-1185">Reference proteome</keyword>
<keyword evidence="1" id="KW-0393">Immunoglobulin domain</keyword>
<feature type="domain" description="Ig-like" evidence="3">
    <location>
        <begin position="41"/>
        <end position="113"/>
    </location>
</feature>
<name>A0A6P7K3B0_9TELE</name>